<dbReference type="Proteomes" id="UP001501444">
    <property type="component" value="Unassembled WGS sequence"/>
</dbReference>
<name>A0ABP5SYT6_9ACTN</name>
<gene>
    <name evidence="2" type="ORF">GCM10010170_021320</name>
</gene>
<evidence type="ECO:0000256" key="1">
    <source>
        <dbReference type="SAM" id="MobiDB-lite"/>
    </source>
</evidence>
<feature type="region of interest" description="Disordered" evidence="1">
    <location>
        <begin position="1"/>
        <end position="48"/>
    </location>
</feature>
<organism evidence="2 3">
    <name type="scientific">Dactylosporangium salmoneum</name>
    <dbReference type="NCBI Taxonomy" id="53361"/>
    <lineage>
        <taxon>Bacteria</taxon>
        <taxon>Bacillati</taxon>
        <taxon>Actinomycetota</taxon>
        <taxon>Actinomycetes</taxon>
        <taxon>Micromonosporales</taxon>
        <taxon>Micromonosporaceae</taxon>
        <taxon>Dactylosporangium</taxon>
    </lineage>
</organism>
<dbReference type="EMBL" id="BAAARV010000019">
    <property type="protein sequence ID" value="GAA2339317.1"/>
    <property type="molecule type" value="Genomic_DNA"/>
</dbReference>
<protein>
    <submittedName>
        <fullName evidence="2">Uncharacterized protein</fullName>
    </submittedName>
</protein>
<evidence type="ECO:0000313" key="2">
    <source>
        <dbReference type="EMBL" id="GAA2339317.1"/>
    </source>
</evidence>
<reference evidence="3" key="1">
    <citation type="journal article" date="2019" name="Int. J. Syst. Evol. Microbiol.">
        <title>The Global Catalogue of Microorganisms (GCM) 10K type strain sequencing project: providing services to taxonomists for standard genome sequencing and annotation.</title>
        <authorList>
            <consortium name="The Broad Institute Genomics Platform"/>
            <consortium name="The Broad Institute Genome Sequencing Center for Infectious Disease"/>
            <person name="Wu L."/>
            <person name="Ma J."/>
        </authorList>
    </citation>
    <scope>NUCLEOTIDE SEQUENCE [LARGE SCALE GENOMIC DNA]</scope>
    <source>
        <strain evidence="3">JCM 3272</strain>
    </source>
</reference>
<feature type="compositionally biased region" description="Basic and acidic residues" evidence="1">
    <location>
        <begin position="32"/>
        <end position="42"/>
    </location>
</feature>
<keyword evidence="3" id="KW-1185">Reference proteome</keyword>
<sequence length="61" mass="6625">MFSTPADLHDIVPLPATDGRDTFTYATARDTTASDRDSDADTPRQTTSTTLVIFGHSGRRP</sequence>
<comment type="caution">
    <text evidence="2">The sequence shown here is derived from an EMBL/GenBank/DDBJ whole genome shotgun (WGS) entry which is preliminary data.</text>
</comment>
<accession>A0ABP5SYT6</accession>
<evidence type="ECO:0000313" key="3">
    <source>
        <dbReference type="Proteomes" id="UP001501444"/>
    </source>
</evidence>
<dbReference type="RefSeq" id="WP_344612136.1">
    <property type="nucleotide sequence ID" value="NZ_BAAARV010000019.1"/>
</dbReference>
<proteinExistence type="predicted"/>